<feature type="compositionally biased region" description="Basic and acidic residues" evidence="1">
    <location>
        <begin position="1"/>
        <end position="10"/>
    </location>
</feature>
<sequence length="64" mass="6767">MRIADGRDPRPSAMLDAQSIKPSEGGEQRGFDMGRLAAAFGSVALVRADGGYANKIDNSLLSWA</sequence>
<evidence type="ECO:0000313" key="2">
    <source>
        <dbReference type="EMBL" id="TDD83952.1"/>
    </source>
</evidence>
<dbReference type="Proteomes" id="UP000294513">
    <property type="component" value="Unassembled WGS sequence"/>
</dbReference>
<name>A0A4R5BJK3_9ACTN</name>
<dbReference type="OrthoDB" id="4546548at2"/>
<organism evidence="2 3">
    <name type="scientific">Actinomadura rubrisoli</name>
    <dbReference type="NCBI Taxonomy" id="2530368"/>
    <lineage>
        <taxon>Bacteria</taxon>
        <taxon>Bacillati</taxon>
        <taxon>Actinomycetota</taxon>
        <taxon>Actinomycetes</taxon>
        <taxon>Streptosporangiales</taxon>
        <taxon>Thermomonosporaceae</taxon>
        <taxon>Actinomadura</taxon>
    </lineage>
</organism>
<comment type="caution">
    <text evidence="2">The sequence shown here is derived from an EMBL/GenBank/DDBJ whole genome shotgun (WGS) entry which is preliminary data.</text>
</comment>
<evidence type="ECO:0000313" key="3">
    <source>
        <dbReference type="Proteomes" id="UP000294513"/>
    </source>
</evidence>
<gene>
    <name evidence="2" type="ORF">E1298_20635</name>
</gene>
<evidence type="ECO:0000256" key="1">
    <source>
        <dbReference type="SAM" id="MobiDB-lite"/>
    </source>
</evidence>
<accession>A0A4R5BJK3</accession>
<protein>
    <submittedName>
        <fullName evidence="2">Uncharacterized protein</fullName>
    </submittedName>
</protein>
<proteinExistence type="predicted"/>
<feature type="region of interest" description="Disordered" evidence="1">
    <location>
        <begin position="1"/>
        <end position="28"/>
    </location>
</feature>
<keyword evidence="3" id="KW-1185">Reference proteome</keyword>
<dbReference type="EMBL" id="SMKU01000107">
    <property type="protein sequence ID" value="TDD83952.1"/>
    <property type="molecule type" value="Genomic_DNA"/>
</dbReference>
<dbReference type="RefSeq" id="WP_131895668.1">
    <property type="nucleotide sequence ID" value="NZ_SMKU01000107.1"/>
</dbReference>
<reference evidence="2 3" key="1">
    <citation type="submission" date="2019-03" db="EMBL/GenBank/DDBJ databases">
        <title>Draft genome sequences of novel Actinobacteria.</title>
        <authorList>
            <person name="Sahin N."/>
            <person name="Ay H."/>
            <person name="Saygin H."/>
        </authorList>
    </citation>
    <scope>NUCLEOTIDE SEQUENCE [LARGE SCALE GENOMIC DNA]</scope>
    <source>
        <strain evidence="2 3">H3C3</strain>
    </source>
</reference>
<dbReference type="AlphaFoldDB" id="A0A4R5BJK3"/>